<dbReference type="GO" id="GO:0080155">
    <property type="term" value="P:regulation of double fertilization forming a zygote and endosperm"/>
    <property type="evidence" value="ECO:0007669"/>
    <property type="project" value="TreeGrafter"/>
</dbReference>
<dbReference type="GO" id="GO:0005576">
    <property type="term" value="C:extracellular region"/>
    <property type="evidence" value="ECO:0007669"/>
    <property type="project" value="TreeGrafter"/>
</dbReference>
<sequence>MTGIPVTLLVLVLWTSCLKAVLGCGCSCHCSTSQSSSFNSAAQQQAYVISSEPKPQPPPVPKPNPQPSPPPVAKPNPPSEPKPQPPSEEPPTPAKPSPSSPKPPVKQQPNCPNPSDYCQVPEWAPYIVKYRTRCWCALENFRGCFREIWGAAFNNYMNVGKQCCEAFEGVDGNCHRLMFGRNRWFFYKLRQHCSQF</sequence>
<dbReference type="GO" id="GO:0031982">
    <property type="term" value="C:vesicle"/>
    <property type="evidence" value="ECO:0007669"/>
    <property type="project" value="TreeGrafter"/>
</dbReference>
<name>A0A7J9M2Q6_GOSSC</name>
<evidence type="ECO:0000259" key="4">
    <source>
        <dbReference type="Pfam" id="PF05617"/>
    </source>
</evidence>
<dbReference type="PANTHER" id="PTHR31181:SF67">
    <property type="entry name" value="PROLAMIN-LIKE PROTEIN (DUF1278)"/>
    <property type="match status" value="1"/>
</dbReference>
<dbReference type="OrthoDB" id="1001216at2759"/>
<dbReference type="Pfam" id="PF05617">
    <property type="entry name" value="Prolamin_like"/>
    <property type="match status" value="1"/>
</dbReference>
<dbReference type="Proteomes" id="UP000593576">
    <property type="component" value="Unassembled WGS sequence"/>
</dbReference>
<feature type="compositionally biased region" description="Pro residues" evidence="2">
    <location>
        <begin position="54"/>
        <end position="106"/>
    </location>
</feature>
<gene>
    <name evidence="5" type="ORF">Goshw_010601</name>
</gene>
<dbReference type="InterPro" id="IPR008502">
    <property type="entry name" value="Prolamin-like"/>
</dbReference>
<dbReference type="AlphaFoldDB" id="A0A7J9M2Q6"/>
<dbReference type="PANTHER" id="PTHR31181">
    <property type="entry name" value="EGG CELL-SECRETED PROTEIN 1.4"/>
    <property type="match status" value="1"/>
</dbReference>
<protein>
    <recommendedName>
        <fullName evidence="4">Prolamin-like domain-containing protein</fullName>
    </recommendedName>
</protein>
<organism evidence="5 6">
    <name type="scientific">Gossypium schwendimanii</name>
    <name type="common">Cotton</name>
    <dbReference type="NCBI Taxonomy" id="34291"/>
    <lineage>
        <taxon>Eukaryota</taxon>
        <taxon>Viridiplantae</taxon>
        <taxon>Streptophyta</taxon>
        <taxon>Embryophyta</taxon>
        <taxon>Tracheophyta</taxon>
        <taxon>Spermatophyta</taxon>
        <taxon>Magnoliopsida</taxon>
        <taxon>eudicotyledons</taxon>
        <taxon>Gunneridae</taxon>
        <taxon>Pentapetalae</taxon>
        <taxon>rosids</taxon>
        <taxon>malvids</taxon>
        <taxon>Malvales</taxon>
        <taxon>Malvaceae</taxon>
        <taxon>Malvoideae</taxon>
        <taxon>Gossypium</taxon>
    </lineage>
</organism>
<evidence type="ECO:0000313" key="5">
    <source>
        <dbReference type="EMBL" id="MBA0865261.1"/>
    </source>
</evidence>
<dbReference type="GO" id="GO:2000008">
    <property type="term" value="P:regulation of protein localization to cell surface"/>
    <property type="evidence" value="ECO:0007669"/>
    <property type="project" value="TreeGrafter"/>
</dbReference>
<evidence type="ECO:0000256" key="2">
    <source>
        <dbReference type="SAM" id="MobiDB-lite"/>
    </source>
</evidence>
<keyword evidence="1 3" id="KW-0732">Signal</keyword>
<evidence type="ECO:0000256" key="1">
    <source>
        <dbReference type="ARBA" id="ARBA00022729"/>
    </source>
</evidence>
<feature type="compositionally biased region" description="Low complexity" evidence="2">
    <location>
        <begin position="44"/>
        <end position="53"/>
    </location>
</feature>
<accession>A0A7J9M2Q6</accession>
<dbReference type="GO" id="GO:0009567">
    <property type="term" value="P:double fertilization forming a zygote and endosperm"/>
    <property type="evidence" value="ECO:0007669"/>
    <property type="project" value="TreeGrafter"/>
</dbReference>
<comment type="caution">
    <text evidence="5">The sequence shown here is derived from an EMBL/GenBank/DDBJ whole genome shotgun (WGS) entry which is preliminary data.</text>
</comment>
<feature type="non-terminal residue" evidence="5">
    <location>
        <position position="1"/>
    </location>
</feature>
<proteinExistence type="predicted"/>
<reference evidence="5 6" key="1">
    <citation type="journal article" date="2019" name="Genome Biol. Evol.">
        <title>Insights into the evolution of the New World diploid cottons (Gossypium, subgenus Houzingenia) based on genome sequencing.</title>
        <authorList>
            <person name="Grover C.E."/>
            <person name="Arick M.A. 2nd"/>
            <person name="Thrash A."/>
            <person name="Conover J.L."/>
            <person name="Sanders W.S."/>
            <person name="Peterson D.G."/>
            <person name="Frelichowski J.E."/>
            <person name="Scheffler J.A."/>
            <person name="Scheffler B.E."/>
            <person name="Wendel J.F."/>
        </authorList>
    </citation>
    <scope>NUCLEOTIDE SEQUENCE [LARGE SCALE GENOMIC DNA]</scope>
    <source>
        <strain evidence="5">1</strain>
        <tissue evidence="5">Leaf</tissue>
    </source>
</reference>
<dbReference type="EMBL" id="JABFAF010000009">
    <property type="protein sequence ID" value="MBA0865261.1"/>
    <property type="molecule type" value="Genomic_DNA"/>
</dbReference>
<feature type="domain" description="Prolamin-like" evidence="4">
    <location>
        <begin position="134"/>
        <end position="194"/>
    </location>
</feature>
<evidence type="ECO:0000256" key="3">
    <source>
        <dbReference type="SAM" id="SignalP"/>
    </source>
</evidence>
<feature type="region of interest" description="Disordered" evidence="2">
    <location>
        <begin position="44"/>
        <end position="110"/>
    </location>
</feature>
<feature type="chain" id="PRO_5029772165" description="Prolamin-like domain-containing protein" evidence="3">
    <location>
        <begin position="24"/>
        <end position="196"/>
    </location>
</feature>
<evidence type="ECO:0000313" key="6">
    <source>
        <dbReference type="Proteomes" id="UP000593576"/>
    </source>
</evidence>
<feature type="signal peptide" evidence="3">
    <location>
        <begin position="1"/>
        <end position="23"/>
    </location>
</feature>
<keyword evidence="6" id="KW-1185">Reference proteome</keyword>